<evidence type="ECO:0000313" key="3">
    <source>
        <dbReference type="Proteomes" id="UP001337655"/>
    </source>
</evidence>
<protein>
    <submittedName>
        <fullName evidence="2">Uncharacterized protein</fullName>
    </submittedName>
</protein>
<reference evidence="2 3" key="1">
    <citation type="submission" date="2023-08" db="EMBL/GenBank/DDBJ databases">
        <title>Black Yeasts Isolated from many extreme environments.</title>
        <authorList>
            <person name="Coleine C."/>
            <person name="Stajich J.E."/>
            <person name="Selbmann L."/>
        </authorList>
    </citation>
    <scope>NUCLEOTIDE SEQUENCE [LARGE SCALE GENOMIC DNA]</scope>
    <source>
        <strain evidence="2 3">CCFEE 5935</strain>
    </source>
</reference>
<feature type="compositionally biased region" description="Low complexity" evidence="1">
    <location>
        <begin position="12"/>
        <end position="22"/>
    </location>
</feature>
<evidence type="ECO:0000256" key="1">
    <source>
        <dbReference type="SAM" id="MobiDB-lite"/>
    </source>
</evidence>
<accession>A0AAV9P2T4</accession>
<gene>
    <name evidence="2" type="ORF">LTR77_008171</name>
</gene>
<comment type="caution">
    <text evidence="2">The sequence shown here is derived from an EMBL/GenBank/DDBJ whole genome shotgun (WGS) entry which is preliminary data.</text>
</comment>
<dbReference type="AlphaFoldDB" id="A0AAV9P2T4"/>
<proteinExistence type="predicted"/>
<evidence type="ECO:0000313" key="2">
    <source>
        <dbReference type="EMBL" id="KAK5166627.1"/>
    </source>
</evidence>
<feature type="compositionally biased region" description="Acidic residues" evidence="1">
    <location>
        <begin position="90"/>
        <end position="99"/>
    </location>
</feature>
<sequence>MLVLTWGDRSRPTSATPASSPTEEGMEVQEGMGYQQHQQQQVAAQLVLYQQHQHQEQQQQSQAQHPQQQIHQPVAYNPQRDTAPLASVTEESEHEELDGEIDRLSGLPFWYGLDGVAAREPGNQRQGPQKRIE</sequence>
<feature type="region of interest" description="Disordered" evidence="1">
    <location>
        <begin position="1"/>
        <end position="37"/>
    </location>
</feature>
<feature type="compositionally biased region" description="Low complexity" evidence="1">
    <location>
        <begin position="50"/>
        <end position="72"/>
    </location>
</feature>
<feature type="region of interest" description="Disordered" evidence="1">
    <location>
        <begin position="50"/>
        <end position="103"/>
    </location>
</feature>
<organism evidence="2 3">
    <name type="scientific">Saxophila tyrrhenica</name>
    <dbReference type="NCBI Taxonomy" id="1690608"/>
    <lineage>
        <taxon>Eukaryota</taxon>
        <taxon>Fungi</taxon>
        <taxon>Dikarya</taxon>
        <taxon>Ascomycota</taxon>
        <taxon>Pezizomycotina</taxon>
        <taxon>Dothideomycetes</taxon>
        <taxon>Dothideomycetidae</taxon>
        <taxon>Mycosphaerellales</taxon>
        <taxon>Extremaceae</taxon>
        <taxon>Saxophila</taxon>
    </lineage>
</organism>
<dbReference type="GeneID" id="89929505"/>
<dbReference type="Proteomes" id="UP001337655">
    <property type="component" value="Unassembled WGS sequence"/>
</dbReference>
<dbReference type="EMBL" id="JAVRRT010000013">
    <property type="protein sequence ID" value="KAK5166627.1"/>
    <property type="molecule type" value="Genomic_DNA"/>
</dbReference>
<name>A0AAV9P2T4_9PEZI</name>
<dbReference type="RefSeq" id="XP_064656509.1">
    <property type="nucleotide sequence ID" value="XM_064805404.1"/>
</dbReference>
<keyword evidence="3" id="KW-1185">Reference proteome</keyword>